<dbReference type="KEGG" id="nmus:H7A79_0680"/>
<keyword evidence="2" id="KW-1185">Reference proteome</keyword>
<name>A0A7H1M9K4_9NEIS</name>
<organism evidence="1 2">
    <name type="scientific">Neisseria musculi</name>
    <dbReference type="NCBI Taxonomy" id="1815583"/>
    <lineage>
        <taxon>Bacteria</taxon>
        <taxon>Pseudomonadati</taxon>
        <taxon>Pseudomonadota</taxon>
        <taxon>Betaproteobacteria</taxon>
        <taxon>Neisseriales</taxon>
        <taxon>Neisseriaceae</taxon>
        <taxon>Neisseria</taxon>
    </lineage>
</organism>
<reference evidence="1" key="1">
    <citation type="submission" date="2024-06" db="EMBL/GenBank/DDBJ databases">
        <title>Complete Genome Sequence of mouse commensal type strain Neisseria musculi.</title>
        <authorList>
            <person name="Thapa E."/>
            <person name="Aluvathingal J."/>
            <person name="Nadendla S."/>
            <person name="Mehta A."/>
            <person name="Tettelin H."/>
            <person name="Weyand N.J."/>
        </authorList>
    </citation>
    <scope>NUCLEOTIDE SEQUENCE</scope>
    <source>
        <strain evidence="1">NW831</strain>
    </source>
</reference>
<dbReference type="AlphaFoldDB" id="A0A7H1M9K4"/>
<evidence type="ECO:0000313" key="2">
    <source>
        <dbReference type="Proteomes" id="UP000516412"/>
    </source>
</evidence>
<dbReference type="Proteomes" id="UP000516412">
    <property type="component" value="Chromosome"/>
</dbReference>
<sequence>MRACIGLPLSRTCLPLKSVLCRLRLFPADAVLDPNRNRRPVGQRYQSVMLWSRAKRRRCFRLCPLWFSGVGGFRCIAGLMNRTPANLPLPLVFGLSDSQSFYVYGLEDSRGLFAACFVRLRPNGKQPGSSNIRRSYQLSCPAILSSKLSRSFSKWLIQSIH</sequence>
<protein>
    <submittedName>
        <fullName evidence="1">Uncharacterized protein</fullName>
    </submittedName>
</protein>
<proteinExistence type="predicted"/>
<accession>A0A7H1M9K4</accession>
<gene>
    <name evidence="1" type="ORF">H7A79_0680</name>
</gene>
<dbReference type="EMBL" id="CP060414">
    <property type="protein sequence ID" value="QNT58319.1"/>
    <property type="molecule type" value="Genomic_DNA"/>
</dbReference>
<evidence type="ECO:0000313" key="1">
    <source>
        <dbReference type="EMBL" id="QNT58319.1"/>
    </source>
</evidence>